<organism evidence="2 3">
    <name type="scientific">Parabacteroides merdae</name>
    <dbReference type="NCBI Taxonomy" id="46503"/>
    <lineage>
        <taxon>Bacteria</taxon>
        <taxon>Pseudomonadati</taxon>
        <taxon>Bacteroidota</taxon>
        <taxon>Bacteroidia</taxon>
        <taxon>Bacteroidales</taxon>
        <taxon>Tannerellaceae</taxon>
        <taxon>Parabacteroides</taxon>
    </lineage>
</organism>
<reference evidence="2 3" key="1">
    <citation type="submission" date="2018-08" db="EMBL/GenBank/DDBJ databases">
        <title>A genome reference for cultivated species of the human gut microbiota.</title>
        <authorList>
            <person name="Zou Y."/>
            <person name="Xue W."/>
            <person name="Luo G."/>
        </authorList>
    </citation>
    <scope>NUCLEOTIDE SEQUENCE [LARGE SCALE GENOMIC DNA]</scope>
    <source>
        <strain evidence="2 3">AM16-50</strain>
    </source>
</reference>
<dbReference type="EMBL" id="QRKC01000011">
    <property type="protein sequence ID" value="RHH74700.1"/>
    <property type="molecule type" value="Genomic_DNA"/>
</dbReference>
<protein>
    <submittedName>
        <fullName evidence="2">Uncharacterized protein</fullName>
    </submittedName>
</protein>
<evidence type="ECO:0000313" key="2">
    <source>
        <dbReference type="EMBL" id="RHH74700.1"/>
    </source>
</evidence>
<keyword evidence="1" id="KW-1133">Transmembrane helix</keyword>
<evidence type="ECO:0000256" key="1">
    <source>
        <dbReference type="SAM" id="Phobius"/>
    </source>
</evidence>
<dbReference type="Proteomes" id="UP000283732">
    <property type="component" value="Unassembled WGS sequence"/>
</dbReference>
<comment type="caution">
    <text evidence="2">The sequence shown here is derived from an EMBL/GenBank/DDBJ whole genome shotgun (WGS) entry which is preliminary data.</text>
</comment>
<evidence type="ECO:0000313" key="3">
    <source>
        <dbReference type="Proteomes" id="UP000283732"/>
    </source>
</evidence>
<name>A0A3R6EA49_9BACT</name>
<accession>A0A3R6EA49</accession>
<keyword evidence="1" id="KW-0472">Membrane</keyword>
<sequence>MSVALAAIPAKTLAFRIPPDSLRSLLEGEKLTKEADGLRLTAEVTGGSLNLRAETAGIPALTYTADESIDRIRDSSAGLTEQKEPAAATLLSRFKPVLNGVVMILILIIIFLIILKCQKQRKQDPSD</sequence>
<feature type="transmembrane region" description="Helical" evidence="1">
    <location>
        <begin position="97"/>
        <end position="115"/>
    </location>
</feature>
<dbReference type="AlphaFoldDB" id="A0A3R6EA49"/>
<keyword evidence="1" id="KW-0812">Transmembrane</keyword>
<dbReference type="RefSeq" id="WP_122202647.1">
    <property type="nucleotide sequence ID" value="NZ_QRKC01000011.1"/>
</dbReference>
<gene>
    <name evidence="2" type="ORF">DW191_17450</name>
</gene>
<proteinExistence type="predicted"/>